<comment type="caution">
    <text evidence="1">The sequence shown here is derived from an EMBL/GenBank/DDBJ whole genome shotgun (WGS) entry which is preliminary data.</text>
</comment>
<dbReference type="HOGENOM" id="CLU_3250711_0_0_6"/>
<gene>
    <name evidence="1" type="ORF">EDWATA_01001</name>
</gene>
<proteinExistence type="predicted"/>
<name>D4F2Q0_EDWTA</name>
<organism evidence="1 2">
    <name type="scientific">Edwardsiella tarda ATCC 23685</name>
    <dbReference type="NCBI Taxonomy" id="500638"/>
    <lineage>
        <taxon>Bacteria</taxon>
        <taxon>Pseudomonadati</taxon>
        <taxon>Pseudomonadota</taxon>
        <taxon>Gammaproteobacteria</taxon>
        <taxon>Enterobacterales</taxon>
        <taxon>Hafniaceae</taxon>
        <taxon>Edwardsiella</taxon>
    </lineage>
</organism>
<protein>
    <submittedName>
        <fullName evidence="1">Uncharacterized protein</fullName>
    </submittedName>
</protein>
<dbReference type="EMBL" id="ADGK01000043">
    <property type="protein sequence ID" value="EFE23968.1"/>
    <property type="molecule type" value="Genomic_DNA"/>
</dbReference>
<dbReference type="AlphaFoldDB" id="D4F2Q0"/>
<evidence type="ECO:0000313" key="1">
    <source>
        <dbReference type="EMBL" id="EFE23968.1"/>
    </source>
</evidence>
<sequence>MRRAEEASERRVEREGNVCVRSKTQYDEEKASGQRCCPLGSD</sequence>
<reference evidence="1 2" key="1">
    <citation type="submission" date="2010-02" db="EMBL/GenBank/DDBJ databases">
        <authorList>
            <person name="Weinstock G."/>
            <person name="Sodergren E."/>
            <person name="Clifton S."/>
            <person name="Fulton L."/>
            <person name="Fulton B."/>
            <person name="Courtney L."/>
            <person name="Fronick C."/>
            <person name="Harrison M."/>
            <person name="Strong C."/>
            <person name="Farmer C."/>
            <person name="Delahaunty K."/>
            <person name="Markovic C."/>
            <person name="Hall O."/>
            <person name="Minx P."/>
            <person name="Tomlinson C."/>
            <person name="Mitreva M."/>
            <person name="Nelson J."/>
            <person name="Hou S."/>
            <person name="Wollam A."/>
            <person name="Pepin K.H."/>
            <person name="Johnson M."/>
            <person name="Bhonagiri V."/>
            <person name="Zhang X."/>
            <person name="Suruliraj S."/>
            <person name="Warren W."/>
            <person name="Chinwalla A."/>
            <person name="Mardis E.R."/>
            <person name="Wilson R.K."/>
        </authorList>
    </citation>
    <scope>NUCLEOTIDE SEQUENCE [LARGE SCALE GENOMIC DNA]</scope>
    <source>
        <strain evidence="1 2">ATCC 23685</strain>
    </source>
</reference>
<dbReference type="Proteomes" id="UP000003692">
    <property type="component" value="Unassembled WGS sequence"/>
</dbReference>
<accession>D4F2Q0</accession>
<evidence type="ECO:0000313" key="2">
    <source>
        <dbReference type="Proteomes" id="UP000003692"/>
    </source>
</evidence>